<sequence>MLLKNNNTPEQQLIHGLKEYIKYPKTFEYITKSICSLITFKYLSYQYEQKHLCEDFQNNDINSNFVLSINLFWSSLINKLINKQLTESELIDNLHEAFYSIDISNNTKYQYLFREINLYKNNLILLDSNFLSNIMLMINQIPIHNLNKVFQDIIIEYQKQRINNKKRFLNLDFFNHLIPELVRSELLINANIYDMTCDNDLGLILNKIISAIEINHNQLFKGNVYGGCIVSNDNNTLFTRYHPIGFSLARMNLLLKNQELLCFDAENKKFCFPELDLIICDGNTLSKYYENHYQEFLHNEKRREIFQKNIYPMMLNSLSSRGKIIIFGDENILSSLNKDFEYHQNIIMLKSGQHVDLIIKLLKTEMGFFRFLCFLFESNEFSYDYLLLLQKNKNFYEKDIFGINLNLTNHILSKNNNFKDQPYSSLIKKVIRNYSLRKPNVNNSNFKYSFNEVLEKFYYKYLFKTNNVVSFNDIILINSTQFSDKFLYFYNRSKRWLKIIMESLFLYFLGKIILKLLNKSSIIIPFVKLYWSNLILGGPLIIYLFSSLTIMSKNIKNYLIKIMAIANWQILLLINMIFYIILNWKYYIA</sequence>
<evidence type="ECO:0000256" key="1">
    <source>
        <dbReference type="SAM" id="Phobius"/>
    </source>
</evidence>
<name>A0ABT9D4D3_9MOLU</name>
<keyword evidence="1" id="KW-1133">Transmembrane helix</keyword>
<keyword evidence="1" id="KW-0472">Membrane</keyword>
<comment type="caution">
    <text evidence="2">The sequence shown here is derived from an EMBL/GenBank/DDBJ whole genome shotgun (WGS) entry which is preliminary data.</text>
</comment>
<feature type="transmembrane region" description="Helical" evidence="1">
    <location>
        <begin position="499"/>
        <end position="517"/>
    </location>
</feature>
<evidence type="ECO:0000313" key="3">
    <source>
        <dbReference type="Proteomes" id="UP001170683"/>
    </source>
</evidence>
<reference evidence="2 3" key="1">
    <citation type="journal article" date="2023" name="Int. J. Syst. Evol. Microbiol.">
        <title>The observation of taxonomic boundaries for the 16SrII and 16SrXXV phytoplasmas using genome-based delimitation.</title>
        <authorList>
            <person name="Rodrigues Jardim B."/>
            <person name="Tran-Nguyen L.T.T."/>
            <person name="Gambley C."/>
            <person name="Al-Sadi A.M."/>
            <person name="Al-Subhi A.M."/>
            <person name="Foissac X."/>
            <person name="Salar P."/>
            <person name="Cai H."/>
            <person name="Yang J.Y."/>
            <person name="Davis R."/>
            <person name="Jones L."/>
            <person name="Rodoni B."/>
            <person name="Constable F.E."/>
        </authorList>
    </citation>
    <scope>NUCLEOTIDE SEQUENCE [LARGE SCALE GENOMIC DNA]</scope>
    <source>
        <strain evidence="2">BAWM-225</strain>
    </source>
</reference>
<feature type="transmembrane region" description="Helical" evidence="1">
    <location>
        <begin position="558"/>
        <end position="582"/>
    </location>
</feature>
<accession>A0ABT9D4D3</accession>
<protein>
    <submittedName>
        <fullName evidence="2">Uncharacterized protein</fullName>
    </submittedName>
</protein>
<gene>
    <name evidence="2" type="ORF">OC701_02420</name>
</gene>
<evidence type="ECO:0000313" key="2">
    <source>
        <dbReference type="EMBL" id="MDO8064300.1"/>
    </source>
</evidence>
<proteinExistence type="predicted"/>
<keyword evidence="3" id="KW-1185">Reference proteome</keyword>
<dbReference type="Proteomes" id="UP001170683">
    <property type="component" value="Unassembled WGS sequence"/>
</dbReference>
<dbReference type="RefSeq" id="WP_304514493.1">
    <property type="nucleotide sequence ID" value="NZ_JAOSIQ010000035.1"/>
</dbReference>
<organism evidence="2 3">
    <name type="scientific">Candidatus Phytoplasma bonamiae</name>
    <dbReference type="NCBI Taxonomy" id="2982626"/>
    <lineage>
        <taxon>Bacteria</taxon>
        <taxon>Bacillati</taxon>
        <taxon>Mycoplasmatota</taxon>
        <taxon>Mollicutes</taxon>
        <taxon>Acholeplasmatales</taxon>
        <taxon>Acholeplasmataceae</taxon>
        <taxon>Candidatus Phytoplasma</taxon>
        <taxon>16SrII (Peanut WB group)</taxon>
    </lineage>
</organism>
<keyword evidence="1" id="KW-0812">Transmembrane</keyword>
<dbReference type="EMBL" id="JAOSIQ010000035">
    <property type="protein sequence ID" value="MDO8064300.1"/>
    <property type="molecule type" value="Genomic_DNA"/>
</dbReference>
<feature type="transmembrane region" description="Helical" evidence="1">
    <location>
        <begin position="529"/>
        <end position="546"/>
    </location>
</feature>